<sequence>MTNNAVVGYAQVPGINRIEDFVCFYNSLNANNLGSLKQVYHPDILFSDPVHRIQGLPALHDYFAHAYARLTQSHFQALQMAANGQTGFVSWQMRIRHPAIADGNEILVDGCSELRWHEDGLIIAHRDYYDLTQMVYQHIPVIGWLTSKVKQQMAK</sequence>
<dbReference type="InterPro" id="IPR037401">
    <property type="entry name" value="SnoaL-like"/>
</dbReference>
<evidence type="ECO:0000313" key="2">
    <source>
        <dbReference type="EMBL" id="RVU41183.1"/>
    </source>
</evidence>
<dbReference type="RefSeq" id="WP_127697568.1">
    <property type="nucleotide sequence ID" value="NZ_SACS01000002.1"/>
</dbReference>
<dbReference type="Gene3D" id="3.10.450.50">
    <property type="match status" value="1"/>
</dbReference>
<dbReference type="OrthoDB" id="1115105at2"/>
<dbReference type="InterPro" id="IPR032710">
    <property type="entry name" value="NTF2-like_dom_sf"/>
</dbReference>
<comment type="caution">
    <text evidence="2">The sequence shown here is derived from an EMBL/GenBank/DDBJ whole genome shotgun (WGS) entry which is preliminary data.</text>
</comment>
<gene>
    <name evidence="2" type="ORF">EOE67_02990</name>
</gene>
<accession>A0A437R387</accession>
<protein>
    <submittedName>
        <fullName evidence="2">Nuclear transport factor 2 family protein</fullName>
    </submittedName>
</protein>
<dbReference type="EMBL" id="SACS01000002">
    <property type="protein sequence ID" value="RVU41183.1"/>
    <property type="molecule type" value="Genomic_DNA"/>
</dbReference>
<organism evidence="2 3">
    <name type="scientific">Rheinheimera riviphila</name>
    <dbReference type="NCBI Taxonomy" id="1834037"/>
    <lineage>
        <taxon>Bacteria</taxon>
        <taxon>Pseudomonadati</taxon>
        <taxon>Pseudomonadota</taxon>
        <taxon>Gammaproteobacteria</taxon>
        <taxon>Chromatiales</taxon>
        <taxon>Chromatiaceae</taxon>
        <taxon>Rheinheimera</taxon>
    </lineage>
</organism>
<proteinExistence type="predicted"/>
<dbReference type="Pfam" id="PF12680">
    <property type="entry name" value="SnoaL_2"/>
    <property type="match status" value="1"/>
</dbReference>
<evidence type="ECO:0000313" key="3">
    <source>
        <dbReference type="Proteomes" id="UP000283077"/>
    </source>
</evidence>
<evidence type="ECO:0000259" key="1">
    <source>
        <dbReference type="Pfam" id="PF12680"/>
    </source>
</evidence>
<dbReference type="AlphaFoldDB" id="A0A437R387"/>
<feature type="domain" description="SnoaL-like" evidence="1">
    <location>
        <begin position="24"/>
        <end position="125"/>
    </location>
</feature>
<dbReference type="Proteomes" id="UP000283077">
    <property type="component" value="Unassembled WGS sequence"/>
</dbReference>
<keyword evidence="3" id="KW-1185">Reference proteome</keyword>
<name>A0A437R387_9GAMM</name>
<dbReference type="SUPFAM" id="SSF54427">
    <property type="entry name" value="NTF2-like"/>
    <property type="match status" value="1"/>
</dbReference>
<reference evidence="2 3" key="1">
    <citation type="submission" date="2019-01" db="EMBL/GenBank/DDBJ databases">
        <authorList>
            <person name="Chen W.-M."/>
        </authorList>
    </citation>
    <scope>NUCLEOTIDE SEQUENCE [LARGE SCALE GENOMIC DNA]</scope>
    <source>
        <strain evidence="2 3">KYPC3</strain>
    </source>
</reference>